<dbReference type="AlphaFoldDB" id="A0A1I8FVF3"/>
<dbReference type="Proteomes" id="UP000095280">
    <property type="component" value="Unplaced"/>
</dbReference>
<evidence type="ECO:0000256" key="2">
    <source>
        <dbReference type="ARBA" id="ARBA00022771"/>
    </source>
</evidence>
<dbReference type="Pfam" id="PF22697">
    <property type="entry name" value="SOS1_NGEF_PH"/>
    <property type="match status" value="1"/>
</dbReference>
<dbReference type="PANTHER" id="PTHR46280:SF3">
    <property type="entry name" value="PLECKSTRIN HOMOLOGY DOMAIN-CONTAINING FAMILY F MEMBER 1 HOMOLOG"/>
    <property type="match status" value="1"/>
</dbReference>
<dbReference type="SUPFAM" id="SSF50729">
    <property type="entry name" value="PH domain-like"/>
    <property type="match status" value="2"/>
</dbReference>
<feature type="domain" description="FYVE-type" evidence="6">
    <location>
        <begin position="146"/>
        <end position="206"/>
    </location>
</feature>
<dbReference type="InterPro" id="IPR017455">
    <property type="entry name" value="Znf_FYVE-rel"/>
</dbReference>
<dbReference type="Pfam" id="PF01363">
    <property type="entry name" value="FYVE"/>
    <property type="match status" value="2"/>
</dbReference>
<dbReference type="InterPro" id="IPR055251">
    <property type="entry name" value="SOS1_NGEF_PH"/>
</dbReference>
<evidence type="ECO:0000256" key="1">
    <source>
        <dbReference type="ARBA" id="ARBA00022723"/>
    </source>
</evidence>
<evidence type="ECO:0000313" key="8">
    <source>
        <dbReference type="WBParaSite" id="maker-uti_cns_0000107-snap-gene-0.7-mRNA-1"/>
    </source>
</evidence>
<dbReference type="InterPro" id="IPR001849">
    <property type="entry name" value="PH_domain"/>
</dbReference>
<accession>A0A1I8FVF3</accession>
<dbReference type="InterPro" id="IPR000306">
    <property type="entry name" value="Znf_FYVE"/>
</dbReference>
<dbReference type="GO" id="GO:0007032">
    <property type="term" value="P:endosome organization"/>
    <property type="evidence" value="ECO:0007669"/>
    <property type="project" value="TreeGrafter"/>
</dbReference>
<feature type="domain" description="PH" evidence="5">
    <location>
        <begin position="29"/>
        <end position="121"/>
    </location>
</feature>
<evidence type="ECO:0000256" key="3">
    <source>
        <dbReference type="ARBA" id="ARBA00022833"/>
    </source>
</evidence>
<keyword evidence="2 4" id="KW-0863">Zinc-finger</keyword>
<dbReference type="PROSITE" id="PS50178">
    <property type="entry name" value="ZF_FYVE"/>
    <property type="match status" value="2"/>
</dbReference>
<sequence>AEPQNQALIKRVEDAFGSAGAPLQKPGRLLLGEGTLSKVCRKSEQLRQFFLFNDILIYGMPQFRGSYTKQRVLELISLSVQPVPGQPRALDLHSPQKSFRVVCNTAAEAEQWAQRIRLCSEDCRRRLGLSAGISPAAETSPIWVPDSAASVCMHCKTAQFGVVNRRHHCRRCGAVVCAPCSNRTWLFPSISATPQRVCLTCYNKLSSHSTAANSEQNIERIRRVEQSFGSSGVTLLQTGRVLVAEGTLLKVCRRRTQKRRVFLFNDLLVYGSPLAGDCQRLVQQRVLQLAGVQTRQLADEGGASFQVMSPSKSFTLFAGSAEDAAKWVEFIRSCVADHSGDSSVASDSTGSTGASDCGGGVVRAPVWVPDGRSSNCMLCSATFSLISRRHHCRNCGFLVCSPCSQHTWVLPAQSDQPLRVCDTCYSLLAEPASPN</sequence>
<dbReference type="PROSITE" id="PS50003">
    <property type="entry name" value="PH_DOMAIN"/>
    <property type="match status" value="2"/>
</dbReference>
<reference evidence="8" key="1">
    <citation type="submission" date="2016-11" db="UniProtKB">
        <authorList>
            <consortium name="WormBaseParasite"/>
        </authorList>
    </citation>
    <scope>IDENTIFICATION</scope>
</reference>
<dbReference type="SMART" id="SM00064">
    <property type="entry name" value="FYVE"/>
    <property type="match status" value="2"/>
</dbReference>
<dbReference type="GO" id="GO:0005769">
    <property type="term" value="C:early endosome"/>
    <property type="evidence" value="ECO:0007669"/>
    <property type="project" value="TreeGrafter"/>
</dbReference>
<evidence type="ECO:0000256" key="4">
    <source>
        <dbReference type="PROSITE-ProRule" id="PRU00091"/>
    </source>
</evidence>
<dbReference type="InterPro" id="IPR051765">
    <property type="entry name" value="PH_domain-containing_F"/>
</dbReference>
<dbReference type="Gene3D" id="3.30.40.10">
    <property type="entry name" value="Zinc/RING finger domain, C3HC4 (zinc finger)"/>
    <property type="match status" value="2"/>
</dbReference>
<feature type="domain" description="PH" evidence="5">
    <location>
        <begin position="241"/>
        <end position="336"/>
    </location>
</feature>
<dbReference type="GO" id="GO:0008270">
    <property type="term" value="F:zinc ion binding"/>
    <property type="evidence" value="ECO:0007669"/>
    <property type="project" value="UniProtKB-KW"/>
</dbReference>
<organism evidence="7 8">
    <name type="scientific">Macrostomum lignano</name>
    <dbReference type="NCBI Taxonomy" id="282301"/>
    <lineage>
        <taxon>Eukaryota</taxon>
        <taxon>Metazoa</taxon>
        <taxon>Spiralia</taxon>
        <taxon>Lophotrochozoa</taxon>
        <taxon>Platyhelminthes</taxon>
        <taxon>Rhabditophora</taxon>
        <taxon>Macrostomorpha</taxon>
        <taxon>Macrostomida</taxon>
        <taxon>Macrostomidae</taxon>
        <taxon>Macrostomum</taxon>
    </lineage>
</organism>
<dbReference type="GO" id="GO:0008333">
    <property type="term" value="P:endosome to lysosome transport"/>
    <property type="evidence" value="ECO:0007669"/>
    <property type="project" value="TreeGrafter"/>
</dbReference>
<evidence type="ECO:0000259" key="6">
    <source>
        <dbReference type="PROSITE" id="PS50178"/>
    </source>
</evidence>
<keyword evidence="7" id="KW-1185">Reference proteome</keyword>
<name>A0A1I8FVF3_9PLAT</name>
<protein>
    <submittedName>
        <fullName evidence="8">FYVE-type domain-containing protein</fullName>
    </submittedName>
</protein>
<keyword evidence="3" id="KW-0862">Zinc</keyword>
<dbReference type="InterPro" id="IPR011011">
    <property type="entry name" value="Znf_FYVE_PHD"/>
</dbReference>
<proteinExistence type="predicted"/>
<dbReference type="InterPro" id="IPR011993">
    <property type="entry name" value="PH-like_dom_sf"/>
</dbReference>
<dbReference type="Gene3D" id="2.30.29.30">
    <property type="entry name" value="Pleckstrin-homology domain (PH domain)/Phosphotyrosine-binding domain (PTB)"/>
    <property type="match status" value="2"/>
</dbReference>
<dbReference type="WBParaSite" id="maker-uti_cns_0000107-snap-gene-0.7-mRNA-1">
    <property type="protein sequence ID" value="maker-uti_cns_0000107-snap-gene-0.7-mRNA-1"/>
    <property type="gene ID" value="maker-uti_cns_0000107-snap-gene-0.7"/>
</dbReference>
<evidence type="ECO:0000313" key="7">
    <source>
        <dbReference type="Proteomes" id="UP000095280"/>
    </source>
</evidence>
<keyword evidence="1" id="KW-0479">Metal-binding</keyword>
<evidence type="ECO:0000259" key="5">
    <source>
        <dbReference type="PROSITE" id="PS50003"/>
    </source>
</evidence>
<dbReference type="PANTHER" id="PTHR46280">
    <property type="entry name" value="PLECKSTRIN HOMOLOGY DOMAIN-CONTAINING FAMILY F MEMBER 2-RELATED"/>
    <property type="match status" value="1"/>
</dbReference>
<feature type="domain" description="FYVE-type" evidence="6">
    <location>
        <begin position="370"/>
        <end position="429"/>
    </location>
</feature>
<dbReference type="SMART" id="SM00233">
    <property type="entry name" value="PH"/>
    <property type="match status" value="2"/>
</dbReference>
<dbReference type="GO" id="GO:0035091">
    <property type="term" value="F:phosphatidylinositol binding"/>
    <property type="evidence" value="ECO:0007669"/>
    <property type="project" value="TreeGrafter"/>
</dbReference>
<dbReference type="SUPFAM" id="SSF57903">
    <property type="entry name" value="FYVE/PHD zinc finger"/>
    <property type="match status" value="2"/>
</dbReference>
<dbReference type="InterPro" id="IPR013083">
    <property type="entry name" value="Znf_RING/FYVE/PHD"/>
</dbReference>